<dbReference type="Gene3D" id="2.30.30.40">
    <property type="entry name" value="SH3 Domains"/>
    <property type="match status" value="1"/>
</dbReference>
<feature type="domain" description="PH" evidence="8">
    <location>
        <begin position="610"/>
        <end position="727"/>
    </location>
</feature>
<dbReference type="Pfam" id="PF22697">
    <property type="entry name" value="SOS1_NGEF_PH"/>
    <property type="match status" value="1"/>
</dbReference>
<protein>
    <recommendedName>
        <fullName evidence="12">Rho guanine nucleotide exchange factor 4</fullName>
    </recommendedName>
</protein>
<dbReference type="FunCoup" id="H2ZDR0">
    <property type="interactions" value="16"/>
</dbReference>
<dbReference type="GO" id="GO:0005085">
    <property type="term" value="F:guanyl-nucleotide exchange factor activity"/>
    <property type="evidence" value="ECO:0007669"/>
    <property type="project" value="UniProtKB-KW"/>
</dbReference>
<name>H2ZDR0_CIOSA</name>
<feature type="region of interest" description="Disordered" evidence="6">
    <location>
        <begin position="169"/>
        <end position="210"/>
    </location>
</feature>
<evidence type="ECO:0000256" key="5">
    <source>
        <dbReference type="PROSITE-ProRule" id="PRU00192"/>
    </source>
</evidence>
<feature type="region of interest" description="Disordered" evidence="6">
    <location>
        <begin position="669"/>
        <end position="694"/>
    </location>
</feature>
<feature type="compositionally biased region" description="Low complexity" evidence="6">
    <location>
        <begin position="183"/>
        <end position="196"/>
    </location>
</feature>
<dbReference type="SMART" id="SM00233">
    <property type="entry name" value="PH"/>
    <property type="match status" value="1"/>
</dbReference>
<accession>H2ZDR0</accession>
<organism evidence="10 11">
    <name type="scientific">Ciona savignyi</name>
    <name type="common">Pacific transparent sea squirt</name>
    <dbReference type="NCBI Taxonomy" id="51511"/>
    <lineage>
        <taxon>Eukaryota</taxon>
        <taxon>Metazoa</taxon>
        <taxon>Chordata</taxon>
        <taxon>Tunicata</taxon>
        <taxon>Ascidiacea</taxon>
        <taxon>Phlebobranchia</taxon>
        <taxon>Cionidae</taxon>
        <taxon>Ciona</taxon>
    </lineage>
</organism>
<dbReference type="GO" id="GO:0035556">
    <property type="term" value="P:intracellular signal transduction"/>
    <property type="evidence" value="ECO:0007669"/>
    <property type="project" value="InterPro"/>
</dbReference>
<dbReference type="SUPFAM" id="SSF50044">
    <property type="entry name" value="SH3-domain"/>
    <property type="match status" value="1"/>
</dbReference>
<dbReference type="CDD" id="cd11828">
    <property type="entry name" value="SH3_ARHGEF9_like"/>
    <property type="match status" value="1"/>
</dbReference>
<dbReference type="InParanoid" id="H2ZDR0"/>
<dbReference type="Ensembl" id="ENSCSAVT00000015905.1">
    <property type="protein sequence ID" value="ENSCSAVP00000015726.1"/>
    <property type="gene ID" value="ENSCSAVG00000009235.1"/>
</dbReference>
<evidence type="ECO:0000259" key="8">
    <source>
        <dbReference type="PROSITE" id="PS50003"/>
    </source>
</evidence>
<evidence type="ECO:0000256" key="3">
    <source>
        <dbReference type="ARBA" id="ARBA00022490"/>
    </source>
</evidence>
<feature type="region of interest" description="Disordered" evidence="6">
    <location>
        <begin position="358"/>
        <end position="389"/>
    </location>
</feature>
<dbReference type="PROSITE" id="PS00741">
    <property type="entry name" value="DH_1"/>
    <property type="match status" value="1"/>
</dbReference>
<dbReference type="eggNOG" id="KOG3519">
    <property type="taxonomic scope" value="Eukaryota"/>
</dbReference>
<feature type="compositionally biased region" description="Polar residues" evidence="6">
    <location>
        <begin position="54"/>
        <end position="78"/>
    </location>
</feature>
<dbReference type="CDD" id="cd00160">
    <property type="entry name" value="RhoGEF"/>
    <property type="match status" value="1"/>
</dbReference>
<evidence type="ECO:0000256" key="4">
    <source>
        <dbReference type="ARBA" id="ARBA00022658"/>
    </source>
</evidence>
<evidence type="ECO:0000256" key="2">
    <source>
        <dbReference type="ARBA" id="ARBA00022443"/>
    </source>
</evidence>
<dbReference type="SMART" id="SM00325">
    <property type="entry name" value="RhoGEF"/>
    <property type="match status" value="1"/>
</dbReference>
<dbReference type="SMART" id="SM00326">
    <property type="entry name" value="SH3"/>
    <property type="match status" value="1"/>
</dbReference>
<dbReference type="InterPro" id="IPR011993">
    <property type="entry name" value="PH-like_dom_sf"/>
</dbReference>
<dbReference type="Pfam" id="PF07653">
    <property type="entry name" value="SH3_2"/>
    <property type="match status" value="1"/>
</dbReference>
<evidence type="ECO:0000259" key="9">
    <source>
        <dbReference type="PROSITE" id="PS50010"/>
    </source>
</evidence>
<dbReference type="InterPro" id="IPR001452">
    <property type="entry name" value="SH3_domain"/>
</dbReference>
<dbReference type="GeneTree" id="ENSGT00940000154103"/>
<evidence type="ECO:0000256" key="6">
    <source>
        <dbReference type="SAM" id="MobiDB-lite"/>
    </source>
</evidence>
<dbReference type="InterPro" id="IPR001331">
    <property type="entry name" value="GDS_CDC24_CS"/>
</dbReference>
<reference evidence="11" key="1">
    <citation type="submission" date="2003-08" db="EMBL/GenBank/DDBJ databases">
        <authorList>
            <person name="Birren B."/>
            <person name="Nusbaum C."/>
            <person name="Abebe A."/>
            <person name="Abouelleil A."/>
            <person name="Adekoya E."/>
            <person name="Ait-zahra M."/>
            <person name="Allen N."/>
            <person name="Allen T."/>
            <person name="An P."/>
            <person name="Anderson M."/>
            <person name="Anderson S."/>
            <person name="Arachchi H."/>
            <person name="Armbruster J."/>
            <person name="Bachantsang P."/>
            <person name="Baldwin J."/>
            <person name="Barry A."/>
            <person name="Bayul T."/>
            <person name="Blitshsteyn B."/>
            <person name="Bloom T."/>
            <person name="Blye J."/>
            <person name="Boguslavskiy L."/>
            <person name="Borowsky M."/>
            <person name="Boukhgalter B."/>
            <person name="Brunache A."/>
            <person name="Butler J."/>
            <person name="Calixte N."/>
            <person name="Calvo S."/>
            <person name="Camarata J."/>
            <person name="Campo K."/>
            <person name="Chang J."/>
            <person name="Cheshatsang Y."/>
            <person name="Citroen M."/>
            <person name="Collymore A."/>
            <person name="Considine T."/>
            <person name="Cook A."/>
            <person name="Cooke P."/>
            <person name="Corum B."/>
            <person name="Cuomo C."/>
            <person name="David R."/>
            <person name="Dawoe T."/>
            <person name="Degray S."/>
            <person name="Dodge S."/>
            <person name="Dooley K."/>
            <person name="Dorje P."/>
            <person name="Dorjee K."/>
            <person name="Dorris L."/>
            <person name="Duffey N."/>
            <person name="Dupes A."/>
            <person name="Elkins T."/>
            <person name="Engels R."/>
            <person name="Erickson J."/>
            <person name="Farina A."/>
            <person name="Faro S."/>
            <person name="Ferreira P."/>
            <person name="Fischer H."/>
            <person name="Fitzgerald M."/>
            <person name="Foley K."/>
            <person name="Gage D."/>
            <person name="Galagan J."/>
            <person name="Gearin G."/>
            <person name="Gnerre S."/>
            <person name="Gnirke A."/>
            <person name="Goyette A."/>
            <person name="Graham J."/>
            <person name="Grandbois E."/>
            <person name="Gyaltsen K."/>
            <person name="Hafez N."/>
            <person name="Hagopian D."/>
            <person name="Hagos B."/>
            <person name="Hall J."/>
            <person name="Hatcher B."/>
            <person name="Heller A."/>
            <person name="Higgins H."/>
            <person name="Honan T."/>
            <person name="Horn A."/>
            <person name="Houde N."/>
            <person name="Hughes L."/>
            <person name="Hulme W."/>
            <person name="Husby E."/>
            <person name="Iliev I."/>
            <person name="Jaffe D."/>
            <person name="Jones C."/>
            <person name="Kamal M."/>
            <person name="Kamat A."/>
            <person name="Kamvysselis M."/>
            <person name="Karlsson E."/>
            <person name="Kells C."/>
            <person name="Kieu A."/>
            <person name="Kisner P."/>
            <person name="Kodira C."/>
            <person name="Kulbokas E."/>
            <person name="Labutti K."/>
            <person name="Lama D."/>
            <person name="Landers T."/>
            <person name="Leger J."/>
            <person name="Levine S."/>
            <person name="Lewis D."/>
            <person name="Lewis T."/>
            <person name="Lindblad-toh K."/>
            <person name="Liu X."/>
            <person name="Lokyitsang T."/>
            <person name="Lokyitsang Y."/>
            <person name="Lucien O."/>
            <person name="Lui A."/>
            <person name="Ma L.J."/>
            <person name="Mabbitt R."/>
            <person name="Macdonald J."/>
            <person name="Maclean C."/>
            <person name="Major J."/>
            <person name="Manning J."/>
            <person name="Marabella R."/>
            <person name="Maru K."/>
            <person name="Matthews C."/>
            <person name="Mauceli E."/>
            <person name="Mccarthy M."/>
            <person name="Mcdonough S."/>
            <person name="Mcghee T."/>
            <person name="Meldrim J."/>
            <person name="Meneus L."/>
            <person name="Mesirov J."/>
            <person name="Mihalev A."/>
            <person name="Mihova T."/>
            <person name="Mikkelsen T."/>
            <person name="Mlenga V."/>
            <person name="Moru K."/>
            <person name="Mozes J."/>
            <person name="Mulrain L."/>
            <person name="Munson G."/>
            <person name="Naylor J."/>
            <person name="Newes C."/>
            <person name="Nguyen C."/>
            <person name="Nguyen N."/>
            <person name="Nguyen T."/>
            <person name="Nicol R."/>
            <person name="Nielsen C."/>
            <person name="Nizzari M."/>
            <person name="Norbu C."/>
            <person name="Norbu N."/>
            <person name="O'donnell P."/>
            <person name="Okoawo O."/>
            <person name="O'leary S."/>
            <person name="Omotosho B."/>
            <person name="O'neill K."/>
            <person name="Osman S."/>
            <person name="Parker S."/>
            <person name="Perrin D."/>
            <person name="Phunkhang P."/>
            <person name="Piqani B."/>
            <person name="Purcell S."/>
            <person name="Rachupka T."/>
            <person name="Ramasamy U."/>
            <person name="Rameau R."/>
            <person name="Ray V."/>
            <person name="Raymond C."/>
            <person name="Retta R."/>
            <person name="Richardson S."/>
            <person name="Rise C."/>
            <person name="Rodriguez J."/>
            <person name="Rogers J."/>
            <person name="Rogov P."/>
            <person name="Rutman M."/>
            <person name="Schupbach R."/>
            <person name="Seaman C."/>
            <person name="Settipalli S."/>
            <person name="Sharpe T."/>
            <person name="Sheridan J."/>
            <person name="Sherpa N."/>
            <person name="Shi J."/>
            <person name="Smirnov S."/>
            <person name="Smith C."/>
            <person name="Sougnez C."/>
            <person name="Spencer B."/>
            <person name="Stalker J."/>
            <person name="Stange-thomann N."/>
            <person name="Stavropoulos S."/>
            <person name="Stetson K."/>
            <person name="Stone C."/>
            <person name="Stone S."/>
            <person name="Stubbs M."/>
            <person name="Talamas J."/>
            <person name="Tchuinga P."/>
            <person name="Tenzing P."/>
            <person name="Tesfaye S."/>
            <person name="Theodore J."/>
            <person name="Thoulutsang Y."/>
            <person name="Topham K."/>
            <person name="Towey S."/>
            <person name="Tsamla T."/>
            <person name="Tsomo N."/>
            <person name="Vallee D."/>
            <person name="Vassiliev H."/>
            <person name="Venkataraman V."/>
            <person name="Vinson J."/>
            <person name="Vo A."/>
            <person name="Wade C."/>
            <person name="Wang S."/>
            <person name="Wangchuk T."/>
            <person name="Wangdi T."/>
            <person name="Whittaker C."/>
            <person name="Wilkinson J."/>
            <person name="Wu Y."/>
            <person name="Wyman D."/>
            <person name="Yadav S."/>
            <person name="Yang S."/>
            <person name="Yang X."/>
            <person name="Yeager S."/>
            <person name="Yee E."/>
            <person name="Young G."/>
            <person name="Zainoun J."/>
            <person name="Zembeck L."/>
            <person name="Zimmer A."/>
            <person name="Zody M."/>
            <person name="Lander E."/>
        </authorList>
    </citation>
    <scope>NUCLEOTIDE SEQUENCE [LARGE SCALE GENOMIC DNA]</scope>
</reference>
<dbReference type="PANTHER" id="PTHR47544:SF3">
    <property type="entry name" value="RHO GUANINE NUCLEOTIDE EXCHANGE FACTOR 4 ISOFORM X1"/>
    <property type="match status" value="1"/>
</dbReference>
<feature type="compositionally biased region" description="Basic residues" evidence="6">
    <location>
        <begin position="171"/>
        <end position="182"/>
    </location>
</feature>
<evidence type="ECO:0000313" key="11">
    <source>
        <dbReference type="Proteomes" id="UP000007875"/>
    </source>
</evidence>
<dbReference type="GO" id="GO:0005737">
    <property type="term" value="C:cytoplasm"/>
    <property type="evidence" value="ECO:0007669"/>
    <property type="project" value="UniProtKB-SubCell"/>
</dbReference>
<dbReference type="InterPro" id="IPR055251">
    <property type="entry name" value="SOS1_NGEF_PH"/>
</dbReference>
<evidence type="ECO:0008006" key="12">
    <source>
        <dbReference type="Google" id="ProtNLM"/>
    </source>
</evidence>
<dbReference type="PROSITE" id="PS50003">
    <property type="entry name" value="PH_DOMAIN"/>
    <property type="match status" value="1"/>
</dbReference>
<comment type="subcellular location">
    <subcellularLocation>
        <location evidence="1">Cytoplasm</location>
    </subcellularLocation>
</comment>
<dbReference type="AlphaFoldDB" id="H2ZDR0"/>
<feature type="domain" description="SH3" evidence="7">
    <location>
        <begin position="231"/>
        <end position="290"/>
    </location>
</feature>
<keyword evidence="11" id="KW-1185">Reference proteome</keyword>
<dbReference type="Gene3D" id="2.30.29.30">
    <property type="entry name" value="Pleckstrin-homology domain (PH domain)/Phosphotyrosine-binding domain (PTB)"/>
    <property type="match status" value="1"/>
</dbReference>
<keyword evidence="4" id="KW-0344">Guanine-nucleotide releasing factor</keyword>
<dbReference type="Gene3D" id="1.20.900.10">
    <property type="entry name" value="Dbl homology (DH) domain"/>
    <property type="match status" value="1"/>
</dbReference>
<dbReference type="SUPFAM" id="SSF50729">
    <property type="entry name" value="PH domain-like"/>
    <property type="match status" value="1"/>
</dbReference>
<feature type="compositionally biased region" description="Low complexity" evidence="6">
    <location>
        <begin position="673"/>
        <end position="690"/>
    </location>
</feature>
<evidence type="ECO:0000256" key="1">
    <source>
        <dbReference type="ARBA" id="ARBA00004496"/>
    </source>
</evidence>
<feature type="domain" description="DH" evidence="9">
    <location>
        <begin position="395"/>
        <end position="579"/>
    </location>
</feature>
<dbReference type="InterPro" id="IPR035899">
    <property type="entry name" value="DBL_dom_sf"/>
</dbReference>
<evidence type="ECO:0000259" key="7">
    <source>
        <dbReference type="PROSITE" id="PS50002"/>
    </source>
</evidence>
<dbReference type="InterPro" id="IPR000219">
    <property type="entry name" value="DH_dom"/>
</dbReference>
<dbReference type="SUPFAM" id="SSF48065">
    <property type="entry name" value="DBL homology domain (DH-domain)"/>
    <property type="match status" value="1"/>
</dbReference>
<dbReference type="PROSITE" id="PS50010">
    <property type="entry name" value="DH_2"/>
    <property type="match status" value="1"/>
</dbReference>
<dbReference type="PANTHER" id="PTHR47544">
    <property type="entry name" value="RHO GUANINE NUCLEOTIDE EXCHANGE FACTOR 4"/>
    <property type="match status" value="1"/>
</dbReference>
<dbReference type="STRING" id="51511.ENSCSAVP00000015726"/>
<reference evidence="10" key="2">
    <citation type="submission" date="2025-08" db="UniProtKB">
        <authorList>
            <consortium name="Ensembl"/>
        </authorList>
    </citation>
    <scope>IDENTIFICATION</scope>
</reference>
<dbReference type="Pfam" id="PF00621">
    <property type="entry name" value="RhoGEF"/>
    <property type="match status" value="1"/>
</dbReference>
<reference evidence="10" key="3">
    <citation type="submission" date="2025-09" db="UniProtKB">
        <authorList>
            <consortium name="Ensembl"/>
        </authorList>
    </citation>
    <scope>IDENTIFICATION</scope>
</reference>
<proteinExistence type="predicted"/>
<sequence length="820" mass="92038">MLGSMAAEEATQVRVARNGASDIEKKKQYNSIFRSFVKRNKLLSRVVGSARCVSTSTLPSHSKGQPVEISNSSTSQANPVAADKCNRKMSRDLVCRRSFEVRKTPAGTFTPQCTRANVMQPPPAQLRSRAQSSNVYLEIQPFEDDYCLDGDCDDDDVFDITLTRACSKPLSRSHTHPKHRTKSVSSGCISSESGYGTMTRNGPRLRTPDNDEEVFVNTSTQTADGTSSARAEGIFVEALWDHVTMDPDELGFKVGDVIRVNDMSNADWWWGEIDSAEGWFPATFVRILVNQQIRTDSNNSDVIISNYASSSQSEDEISVTSHEFSRVTSFNDFCQCTEQRSTTSVHCNVCGRPLTDATPASRTSIAHPSKQPEIVITKPPPSNTGRKSSITRDQIRTNVIREIINSEKVFVGHLKDVVQGYLTRCRNRSDMFSDEILNTLFGNIEDIYLFQREFAAELEASLDNVSTHATNIGNVFLKHKDGFCIYSEYCNNHPQAVAELAQLLTNKKFMHFFEACRLLQRMIDIPLDGFLLTPVQKICKYPLQLAELLKYTHPGHQDYEAVKSALEAMKGVARMINERKRKMENLRKISQWQASIVNWQGESVLSRSCELVHSGEIHALSQVKGKPKPRVAFLFDHQMILCKKDLLRRDLLYYKARIDLDAVEVAPIDPESPRSSHSGSDFHSSSSLGSCQGWKVTDTTTGESGLMYSKNQEDCGKWMKAFALERKIVRTEGTASPLLNEALTLGLLRNSLPMSRKPKESGSQRLAPSYRNRMKMAQELQEYSTKQNSFASDKPSFFSSVAGKLTPFRRTNPRESSFVF</sequence>
<feature type="region of interest" description="Disordered" evidence="6">
    <location>
        <begin position="54"/>
        <end position="83"/>
    </location>
</feature>
<keyword evidence="2 5" id="KW-0728">SH3 domain</keyword>
<dbReference type="InterPro" id="IPR036028">
    <property type="entry name" value="SH3-like_dom_sf"/>
</dbReference>
<dbReference type="Proteomes" id="UP000007875">
    <property type="component" value="Unassembled WGS sequence"/>
</dbReference>
<keyword evidence="3" id="KW-0963">Cytoplasm</keyword>
<dbReference type="InterPro" id="IPR001849">
    <property type="entry name" value="PH_domain"/>
</dbReference>
<dbReference type="PROSITE" id="PS50002">
    <property type="entry name" value="SH3"/>
    <property type="match status" value="1"/>
</dbReference>
<evidence type="ECO:0000313" key="10">
    <source>
        <dbReference type="Ensembl" id="ENSCSAVP00000015726.1"/>
    </source>
</evidence>